<dbReference type="KEGG" id="pko:PKOR_16400"/>
<protein>
    <submittedName>
        <fullName evidence="1">Uncharacterized protein</fullName>
    </submittedName>
</protein>
<dbReference type="Proteomes" id="UP000033109">
    <property type="component" value="Chromosome"/>
</dbReference>
<evidence type="ECO:0000313" key="1">
    <source>
        <dbReference type="EMBL" id="AKD04378.1"/>
    </source>
</evidence>
<organism evidence="1 2">
    <name type="scientific">Pontibacter korlensis</name>
    <dbReference type="NCBI Taxonomy" id="400092"/>
    <lineage>
        <taxon>Bacteria</taxon>
        <taxon>Pseudomonadati</taxon>
        <taxon>Bacteroidota</taxon>
        <taxon>Cytophagia</taxon>
        <taxon>Cytophagales</taxon>
        <taxon>Hymenobacteraceae</taxon>
        <taxon>Pontibacter</taxon>
    </lineage>
</organism>
<dbReference type="PATRIC" id="fig|400092.3.peg.3595"/>
<dbReference type="HOGENOM" id="CLU_1057100_0_0_10"/>
<gene>
    <name evidence="1" type="ORF">PKOR_16400</name>
</gene>
<dbReference type="AlphaFoldDB" id="A0A0E3ZHC3"/>
<name>A0A0E3ZHC3_9BACT</name>
<evidence type="ECO:0000313" key="2">
    <source>
        <dbReference type="Proteomes" id="UP000033109"/>
    </source>
</evidence>
<accession>A0A0E3ZHC3</accession>
<dbReference type="EMBL" id="CP009621">
    <property type="protein sequence ID" value="AKD04378.1"/>
    <property type="molecule type" value="Genomic_DNA"/>
</dbReference>
<proteinExistence type="predicted"/>
<dbReference type="STRING" id="400092.PKOR_16400"/>
<sequence length="263" mass="30878">MRDIQQCSWIPVSLLHYAQHNSLIDELRLYVALKLSFSGKIRGKKSMFEPMKDLHGAKSRNTFNKRLEKLKQLNWIGYNNASGYYFIRSYERVGSDLGLRSSTCAEFNIRHLTNFRMFVFAAIVGKKIKSIEYARRKRKGEHRLVPKYWERTNPSLPLPFPNYTGLPVSAMMELTGKARSWCSDLKNLAEEAGLLQTKERLITVDVVPKNPYIKEWLRDEYPDCYGRFSTKIIKRGKHAGMVRILEQMPDEIIPLIRYRKRKR</sequence>
<reference evidence="1 2" key="1">
    <citation type="journal article" date="2015" name="Sci. Rep.">
        <title>Unraveling adaptation of Pontibacter korlensis to radiation and infertility in desert through complete genome and comparative transcriptomic analysis.</title>
        <authorList>
            <person name="Dai J."/>
            <person name="Dai W."/>
            <person name="Qiu C."/>
            <person name="Yang Z."/>
            <person name="Zhang Y."/>
            <person name="Zhou M."/>
            <person name="Zhang L."/>
            <person name="Fang C."/>
            <person name="Gao Q."/>
            <person name="Yang Q."/>
            <person name="Li X."/>
            <person name="Wang Z."/>
            <person name="Wang Z."/>
            <person name="Jia Z."/>
            <person name="Chen X."/>
        </authorList>
    </citation>
    <scope>NUCLEOTIDE SEQUENCE [LARGE SCALE GENOMIC DNA]</scope>
    <source>
        <strain evidence="1 2">X14-1T</strain>
    </source>
</reference>
<keyword evidence="2" id="KW-1185">Reference proteome</keyword>